<keyword evidence="4" id="KW-0963">Cytoplasm</keyword>
<dbReference type="Proteomes" id="UP000323000">
    <property type="component" value="Chromosome 12"/>
</dbReference>
<name>A0A5C7GXU9_9ROSI</name>
<proteinExistence type="inferred from homology"/>
<dbReference type="PANTHER" id="PTHR19321">
    <property type="entry name" value="PROTEIN REGULATOR OF CYTOKINESIS 1 PRC1-RELATED"/>
    <property type="match status" value="1"/>
</dbReference>
<keyword evidence="3" id="KW-0493">Microtubule</keyword>
<keyword evidence="6" id="KW-1185">Reference proteome</keyword>
<dbReference type="EMBL" id="VAHF01000012">
    <property type="protein sequence ID" value="TXG49132.1"/>
    <property type="molecule type" value="Genomic_DNA"/>
</dbReference>
<dbReference type="PANTHER" id="PTHR19321:SF4">
    <property type="entry name" value="65-KDA MICROTUBULE-ASSOCIATED PROTEIN 5"/>
    <property type="match status" value="1"/>
</dbReference>
<dbReference type="GO" id="GO:0008017">
    <property type="term" value="F:microtubule binding"/>
    <property type="evidence" value="ECO:0007669"/>
    <property type="project" value="InterPro"/>
</dbReference>
<comment type="caution">
    <text evidence="5">The sequence shown here is derived from an EMBL/GenBank/DDBJ whole genome shotgun (WGS) entry which is preliminary data.</text>
</comment>
<dbReference type="GO" id="GO:0000226">
    <property type="term" value="P:microtubule cytoskeleton organization"/>
    <property type="evidence" value="ECO:0007669"/>
    <property type="project" value="InterPro"/>
</dbReference>
<dbReference type="GO" id="GO:0005737">
    <property type="term" value="C:cytoplasm"/>
    <property type="evidence" value="ECO:0007669"/>
    <property type="project" value="TreeGrafter"/>
</dbReference>
<dbReference type="InterPro" id="IPR007145">
    <property type="entry name" value="MAP65_Ase1_PRC1"/>
</dbReference>
<evidence type="ECO:0000313" key="5">
    <source>
        <dbReference type="EMBL" id="TXG49132.1"/>
    </source>
</evidence>
<organism evidence="5 6">
    <name type="scientific">Acer yangbiense</name>
    <dbReference type="NCBI Taxonomy" id="1000413"/>
    <lineage>
        <taxon>Eukaryota</taxon>
        <taxon>Viridiplantae</taxon>
        <taxon>Streptophyta</taxon>
        <taxon>Embryophyta</taxon>
        <taxon>Tracheophyta</taxon>
        <taxon>Spermatophyta</taxon>
        <taxon>Magnoliopsida</taxon>
        <taxon>eudicotyledons</taxon>
        <taxon>Gunneridae</taxon>
        <taxon>Pentapetalae</taxon>
        <taxon>rosids</taxon>
        <taxon>malvids</taxon>
        <taxon>Sapindales</taxon>
        <taxon>Sapindaceae</taxon>
        <taxon>Hippocastanoideae</taxon>
        <taxon>Acereae</taxon>
        <taxon>Acer</taxon>
    </lineage>
</organism>
<dbReference type="GO" id="GO:0005819">
    <property type="term" value="C:spindle"/>
    <property type="evidence" value="ECO:0007669"/>
    <property type="project" value="TreeGrafter"/>
</dbReference>
<reference evidence="6" key="1">
    <citation type="journal article" date="2019" name="Gigascience">
        <title>De novo genome assembly of the endangered Acer yangbiense, a plant species with extremely small populations endemic to Yunnan Province, China.</title>
        <authorList>
            <person name="Yang J."/>
            <person name="Wariss H.M."/>
            <person name="Tao L."/>
            <person name="Zhang R."/>
            <person name="Yun Q."/>
            <person name="Hollingsworth P."/>
            <person name="Dao Z."/>
            <person name="Luo G."/>
            <person name="Guo H."/>
            <person name="Ma Y."/>
            <person name="Sun W."/>
        </authorList>
    </citation>
    <scope>NUCLEOTIDE SEQUENCE [LARGE SCALE GENOMIC DNA]</scope>
    <source>
        <strain evidence="6">cv. Malutang</strain>
    </source>
</reference>
<gene>
    <name evidence="5" type="ORF">EZV62_025007</name>
</gene>
<evidence type="ECO:0000256" key="2">
    <source>
        <dbReference type="ARBA" id="ARBA00006187"/>
    </source>
</evidence>
<evidence type="ECO:0000313" key="6">
    <source>
        <dbReference type="Proteomes" id="UP000323000"/>
    </source>
</evidence>
<dbReference type="AlphaFoldDB" id="A0A5C7GXU9"/>
<comment type="similarity">
    <text evidence="2">Belongs to the MAP65/ASE1 family.</text>
</comment>
<dbReference type="OrthoDB" id="1427625at2759"/>
<keyword evidence="4" id="KW-0206">Cytoskeleton</keyword>
<accession>A0A5C7GXU9</accession>
<dbReference type="GO" id="GO:0005874">
    <property type="term" value="C:microtubule"/>
    <property type="evidence" value="ECO:0007669"/>
    <property type="project" value="UniProtKB-KW"/>
</dbReference>
<protein>
    <submittedName>
        <fullName evidence="5">Uncharacterized protein</fullName>
    </submittedName>
</protein>
<comment type="subcellular location">
    <subcellularLocation>
        <location evidence="1">Cytoplasm</location>
        <location evidence="1">Cytoskeleton</location>
    </subcellularLocation>
</comment>
<evidence type="ECO:0000256" key="1">
    <source>
        <dbReference type="ARBA" id="ARBA00004245"/>
    </source>
</evidence>
<evidence type="ECO:0000256" key="4">
    <source>
        <dbReference type="ARBA" id="ARBA00023212"/>
    </source>
</evidence>
<sequence length="97" mass="11033">MGESRDVSQDTVDKLTKVIQTLKLRKQQRASEASRSFETLIVQWNQLKASIEEQQRSVGATSLISSSVDKVTRWGCLSPHVIEQVENEVKMLETWIS</sequence>
<evidence type="ECO:0000256" key="3">
    <source>
        <dbReference type="ARBA" id="ARBA00022701"/>
    </source>
</evidence>